<keyword evidence="5" id="KW-1185">Reference proteome</keyword>
<dbReference type="InterPro" id="IPR016181">
    <property type="entry name" value="Acyl_CoA_acyltransferase"/>
</dbReference>
<dbReference type="CDD" id="cd04301">
    <property type="entry name" value="NAT_SF"/>
    <property type="match status" value="1"/>
</dbReference>
<accession>A0A927M940</accession>
<gene>
    <name evidence="4" type="ORF">H4W31_004980</name>
</gene>
<name>A0A927M940_9ACTN</name>
<feature type="domain" description="N-acetyltransferase" evidence="3">
    <location>
        <begin position="13"/>
        <end position="174"/>
    </location>
</feature>
<dbReference type="PANTHER" id="PTHR43877:SF2">
    <property type="entry name" value="AMINOALKYLPHOSPHONATE N-ACETYLTRANSFERASE-RELATED"/>
    <property type="match status" value="1"/>
</dbReference>
<comment type="caution">
    <text evidence="4">The sequence shown here is derived from an EMBL/GenBank/DDBJ whole genome shotgun (WGS) entry which is preliminary data.</text>
</comment>
<dbReference type="InterPro" id="IPR050832">
    <property type="entry name" value="Bact_Acetyltransf"/>
</dbReference>
<keyword evidence="1" id="KW-0808">Transferase</keyword>
<keyword evidence="2" id="KW-0012">Acyltransferase</keyword>
<dbReference type="PANTHER" id="PTHR43877">
    <property type="entry name" value="AMINOALKYLPHOSPHONATE N-ACETYLTRANSFERASE-RELATED-RELATED"/>
    <property type="match status" value="1"/>
</dbReference>
<dbReference type="RefSeq" id="WP_192768828.1">
    <property type="nucleotide sequence ID" value="NZ_JADBEB010000001.1"/>
</dbReference>
<dbReference type="AlphaFoldDB" id="A0A927M940"/>
<proteinExistence type="predicted"/>
<organism evidence="4 5">
    <name type="scientific">Plantactinospora soyae</name>
    <dbReference type="NCBI Taxonomy" id="1544732"/>
    <lineage>
        <taxon>Bacteria</taxon>
        <taxon>Bacillati</taxon>
        <taxon>Actinomycetota</taxon>
        <taxon>Actinomycetes</taxon>
        <taxon>Micromonosporales</taxon>
        <taxon>Micromonosporaceae</taxon>
        <taxon>Plantactinospora</taxon>
    </lineage>
</organism>
<dbReference type="PROSITE" id="PS51186">
    <property type="entry name" value="GNAT"/>
    <property type="match status" value="1"/>
</dbReference>
<evidence type="ECO:0000256" key="1">
    <source>
        <dbReference type="ARBA" id="ARBA00022679"/>
    </source>
</evidence>
<dbReference type="Gene3D" id="3.40.630.30">
    <property type="match status" value="1"/>
</dbReference>
<evidence type="ECO:0000313" key="5">
    <source>
        <dbReference type="Proteomes" id="UP000649753"/>
    </source>
</evidence>
<dbReference type="InterPro" id="IPR000182">
    <property type="entry name" value="GNAT_dom"/>
</dbReference>
<sequence>MRKTDPASPLDVSIARPAEADDGGFVAEIVDLINRVYAGAEQGLWQDGTDRTSPAEVTSLIRTGQLVVARMDGRLVGTVRVQRLAGGEGEFGMLVASPHERGIGIGRELVAFAERWARERQLARMQLELLVPQTWTHPVKEFLRGWYTRIGYREIRRARLDEAYPALWPYLATPCDFVIYHKSL</sequence>
<evidence type="ECO:0000313" key="4">
    <source>
        <dbReference type="EMBL" id="MBE1489342.1"/>
    </source>
</evidence>
<dbReference type="Proteomes" id="UP000649753">
    <property type="component" value="Unassembled WGS sequence"/>
</dbReference>
<dbReference type="GO" id="GO:0016747">
    <property type="term" value="F:acyltransferase activity, transferring groups other than amino-acyl groups"/>
    <property type="evidence" value="ECO:0007669"/>
    <property type="project" value="InterPro"/>
</dbReference>
<protein>
    <submittedName>
        <fullName evidence="4">GNAT superfamily N-acetyltransferase</fullName>
    </submittedName>
</protein>
<evidence type="ECO:0000259" key="3">
    <source>
        <dbReference type="PROSITE" id="PS51186"/>
    </source>
</evidence>
<evidence type="ECO:0000256" key="2">
    <source>
        <dbReference type="ARBA" id="ARBA00023315"/>
    </source>
</evidence>
<dbReference type="EMBL" id="JADBEB010000001">
    <property type="protein sequence ID" value="MBE1489342.1"/>
    <property type="molecule type" value="Genomic_DNA"/>
</dbReference>
<reference evidence="4" key="1">
    <citation type="submission" date="2020-10" db="EMBL/GenBank/DDBJ databases">
        <title>Sequencing the genomes of 1000 actinobacteria strains.</title>
        <authorList>
            <person name="Klenk H.-P."/>
        </authorList>
    </citation>
    <scope>NUCLEOTIDE SEQUENCE</scope>
    <source>
        <strain evidence="4">DSM 46832</strain>
    </source>
</reference>
<dbReference type="Pfam" id="PF00583">
    <property type="entry name" value="Acetyltransf_1"/>
    <property type="match status" value="1"/>
</dbReference>
<dbReference type="SUPFAM" id="SSF55729">
    <property type="entry name" value="Acyl-CoA N-acyltransferases (Nat)"/>
    <property type="match status" value="1"/>
</dbReference>